<dbReference type="Proteomes" id="UP000076842">
    <property type="component" value="Unassembled WGS sequence"/>
</dbReference>
<feature type="region of interest" description="Disordered" evidence="1">
    <location>
        <begin position="1"/>
        <end position="35"/>
    </location>
</feature>
<proteinExistence type="predicted"/>
<evidence type="ECO:0000313" key="3">
    <source>
        <dbReference type="Proteomes" id="UP000076842"/>
    </source>
</evidence>
<feature type="region of interest" description="Disordered" evidence="1">
    <location>
        <begin position="59"/>
        <end position="111"/>
    </location>
</feature>
<evidence type="ECO:0000313" key="2">
    <source>
        <dbReference type="EMBL" id="KZT54052.1"/>
    </source>
</evidence>
<gene>
    <name evidence="2" type="ORF">CALCODRAFT_29547</name>
</gene>
<dbReference type="EMBL" id="KV424023">
    <property type="protein sequence ID" value="KZT54052.1"/>
    <property type="molecule type" value="Genomic_DNA"/>
</dbReference>
<feature type="compositionally biased region" description="Low complexity" evidence="1">
    <location>
        <begin position="234"/>
        <end position="251"/>
    </location>
</feature>
<reference evidence="2 3" key="1">
    <citation type="journal article" date="2016" name="Mol. Biol. Evol.">
        <title>Comparative Genomics of Early-Diverging Mushroom-Forming Fungi Provides Insights into the Origins of Lignocellulose Decay Capabilities.</title>
        <authorList>
            <person name="Nagy L.G."/>
            <person name="Riley R."/>
            <person name="Tritt A."/>
            <person name="Adam C."/>
            <person name="Daum C."/>
            <person name="Floudas D."/>
            <person name="Sun H."/>
            <person name="Yadav J.S."/>
            <person name="Pangilinan J."/>
            <person name="Larsson K.H."/>
            <person name="Matsuura K."/>
            <person name="Barry K."/>
            <person name="Labutti K."/>
            <person name="Kuo R."/>
            <person name="Ohm R.A."/>
            <person name="Bhattacharya S.S."/>
            <person name="Shirouzu T."/>
            <person name="Yoshinaga Y."/>
            <person name="Martin F.M."/>
            <person name="Grigoriev I.V."/>
            <person name="Hibbett D.S."/>
        </authorList>
    </citation>
    <scope>NUCLEOTIDE SEQUENCE [LARGE SCALE GENOMIC DNA]</scope>
    <source>
        <strain evidence="2 3">HHB12733</strain>
    </source>
</reference>
<organism evidence="2 3">
    <name type="scientific">Calocera cornea HHB12733</name>
    <dbReference type="NCBI Taxonomy" id="1353952"/>
    <lineage>
        <taxon>Eukaryota</taxon>
        <taxon>Fungi</taxon>
        <taxon>Dikarya</taxon>
        <taxon>Basidiomycota</taxon>
        <taxon>Agaricomycotina</taxon>
        <taxon>Dacrymycetes</taxon>
        <taxon>Dacrymycetales</taxon>
        <taxon>Dacrymycetaceae</taxon>
        <taxon>Calocera</taxon>
    </lineage>
</organism>
<dbReference type="InParanoid" id="A0A165E406"/>
<dbReference type="AlphaFoldDB" id="A0A165E406"/>
<name>A0A165E406_9BASI</name>
<evidence type="ECO:0000256" key="1">
    <source>
        <dbReference type="SAM" id="MobiDB-lite"/>
    </source>
</evidence>
<accession>A0A165E406</accession>
<feature type="compositionally biased region" description="Polar residues" evidence="1">
    <location>
        <begin position="1"/>
        <end position="28"/>
    </location>
</feature>
<keyword evidence="3" id="KW-1185">Reference proteome</keyword>
<feature type="region of interest" description="Disordered" evidence="1">
    <location>
        <begin position="183"/>
        <end position="252"/>
    </location>
</feature>
<sequence>MSSASSRPNMQALSSPMKPSSATATPYGNFSLLPPADLVSREGAISEAISEEVLANLQPFPGTSPTYEPSPTAIPPTPASAGEALTPSGSLQRTASMPAPMSLPTVRPAPRRHATSALLQGRSMRPPMLSFQSFNPGYRFSAPMSAPDVRPSTSAGFAPHGLHGSTMHIQQNRPITSAGLLTLSQDDRPTTPPTTVPPGLLASPIAIRGTPSGLTLTRPHSPSMFDLFAHRGMPSPAESEGPSPAPSEWSGVSSYSGDFDFTNLHASSMPNLPLPQTPLQIPAVPMSHYAAFSPTSSAGSATSPIHGMPPHSFASGFMFEGELAYDPCSLPPLEEPAFGVPDIPMTMAMPGAEVDFEHLMEDFTTPSASRADIPPDWSSAFAHIAIQDEQHQRSAASNAFPIHDIADSHHSMIPAEQGTSSSF</sequence>
<protein>
    <submittedName>
        <fullName evidence="2">Uncharacterized protein</fullName>
    </submittedName>
</protein>